<keyword evidence="2 6" id="KW-0812">Transmembrane</keyword>
<evidence type="ECO:0000256" key="5">
    <source>
        <dbReference type="ARBA" id="ARBA00023136"/>
    </source>
</evidence>
<dbReference type="STRING" id="61819.ENSACIP00000025402"/>
<proteinExistence type="inferred from homology"/>
<dbReference type="GO" id="GO:0006857">
    <property type="term" value="P:oligopeptide transport"/>
    <property type="evidence" value="ECO:0007669"/>
    <property type="project" value="InterPro"/>
</dbReference>
<dbReference type="Ensembl" id="ENSACIT00000026067.1">
    <property type="protein sequence ID" value="ENSACIP00000025402.1"/>
    <property type="gene ID" value="ENSACIG00000019680.1"/>
</dbReference>
<dbReference type="GO" id="GO:0015293">
    <property type="term" value="F:symporter activity"/>
    <property type="evidence" value="ECO:0007669"/>
    <property type="project" value="UniProtKB-KW"/>
</dbReference>
<dbReference type="Gene3D" id="1.20.1250.20">
    <property type="entry name" value="MFS general substrate transporter like domains"/>
    <property type="match status" value="2"/>
</dbReference>
<dbReference type="GO" id="GO:0016020">
    <property type="term" value="C:membrane"/>
    <property type="evidence" value="ECO:0007669"/>
    <property type="project" value="UniProtKB-SubCell"/>
</dbReference>
<evidence type="ECO:0000313" key="8">
    <source>
        <dbReference type="Ensembl" id="ENSACIP00000025402.1"/>
    </source>
</evidence>
<feature type="transmembrane region" description="Helical" evidence="7">
    <location>
        <begin position="6"/>
        <end position="28"/>
    </location>
</feature>
<evidence type="ECO:0000256" key="6">
    <source>
        <dbReference type="RuleBase" id="RU003755"/>
    </source>
</evidence>
<evidence type="ECO:0000256" key="3">
    <source>
        <dbReference type="ARBA" id="ARBA00022847"/>
    </source>
</evidence>
<keyword evidence="4 7" id="KW-1133">Transmembrane helix</keyword>
<dbReference type="InterPro" id="IPR036259">
    <property type="entry name" value="MFS_trans_sf"/>
</dbReference>
<name>A0A3Q0SRJ8_AMPCI</name>
<sequence length="220" mass="25853">FLNWLINVNMLLFCVWVCGSPLRIFFIVMNEFCKRFSYYEMRTVLVVYFKYFLRWDEDLATSIYHTLVICVHCSVFQSSSLRTIIYLSVVYVIGQVAVDNITDSNRDGTPDNITFHVWVSVLQQLQITESQLYIYRAPLYCPWWVSSPLLWAPVWLPYGGDQFSETVTRQRRTFFSVFYLCINGGSLLSTIITPILRSRYIVQNMTFKSHKHVAMTVIKV</sequence>
<evidence type="ECO:0000256" key="4">
    <source>
        <dbReference type="ARBA" id="ARBA00022989"/>
    </source>
</evidence>
<dbReference type="AlphaFoldDB" id="A0A3Q0SRJ8"/>
<accession>A0A3Q0SRJ8</accession>
<evidence type="ECO:0000313" key="9">
    <source>
        <dbReference type="Proteomes" id="UP000261340"/>
    </source>
</evidence>
<comment type="similarity">
    <text evidence="6">Belongs to the major facilitator superfamily. Proton-dependent oligopeptide transporter (POT/PTR) (TC 2.A.17) family.</text>
</comment>
<dbReference type="GeneTree" id="ENSGT00940000155995"/>
<keyword evidence="6" id="KW-0813">Transport</keyword>
<reference evidence="8" key="1">
    <citation type="submission" date="2025-08" db="UniProtKB">
        <authorList>
            <consortium name="Ensembl"/>
        </authorList>
    </citation>
    <scope>IDENTIFICATION</scope>
</reference>
<dbReference type="Proteomes" id="UP000261340">
    <property type="component" value="Unplaced"/>
</dbReference>
<feature type="transmembrane region" description="Helical" evidence="7">
    <location>
        <begin position="174"/>
        <end position="196"/>
    </location>
</feature>
<comment type="subcellular location">
    <subcellularLocation>
        <location evidence="1 6">Membrane</location>
        <topology evidence="1 6">Multi-pass membrane protein</topology>
    </subcellularLocation>
</comment>
<evidence type="ECO:0000256" key="2">
    <source>
        <dbReference type="ARBA" id="ARBA00022692"/>
    </source>
</evidence>
<reference evidence="8" key="2">
    <citation type="submission" date="2025-09" db="UniProtKB">
        <authorList>
            <consortium name="Ensembl"/>
        </authorList>
    </citation>
    <scope>IDENTIFICATION</scope>
</reference>
<keyword evidence="5 7" id="KW-0472">Membrane</keyword>
<dbReference type="Pfam" id="PF00854">
    <property type="entry name" value="PTR2"/>
    <property type="match status" value="1"/>
</dbReference>
<dbReference type="InterPro" id="IPR000109">
    <property type="entry name" value="POT_fam"/>
</dbReference>
<dbReference type="OMA" id="SDFCFGR"/>
<keyword evidence="9" id="KW-1185">Reference proteome</keyword>
<evidence type="ECO:0000256" key="7">
    <source>
        <dbReference type="SAM" id="Phobius"/>
    </source>
</evidence>
<protein>
    <submittedName>
        <fullName evidence="8">Uncharacterized protein</fullName>
    </submittedName>
</protein>
<dbReference type="PROSITE" id="PS01023">
    <property type="entry name" value="PTR2_2"/>
    <property type="match status" value="1"/>
</dbReference>
<dbReference type="InterPro" id="IPR018456">
    <property type="entry name" value="PTR2_symporter_CS"/>
</dbReference>
<organism evidence="8 9">
    <name type="scientific">Amphilophus citrinellus</name>
    <name type="common">Midas cichlid</name>
    <name type="synonym">Cichlasoma citrinellum</name>
    <dbReference type="NCBI Taxonomy" id="61819"/>
    <lineage>
        <taxon>Eukaryota</taxon>
        <taxon>Metazoa</taxon>
        <taxon>Chordata</taxon>
        <taxon>Craniata</taxon>
        <taxon>Vertebrata</taxon>
        <taxon>Euteleostomi</taxon>
        <taxon>Actinopterygii</taxon>
        <taxon>Neopterygii</taxon>
        <taxon>Teleostei</taxon>
        <taxon>Neoteleostei</taxon>
        <taxon>Acanthomorphata</taxon>
        <taxon>Ovalentaria</taxon>
        <taxon>Cichlomorphae</taxon>
        <taxon>Cichliformes</taxon>
        <taxon>Cichlidae</taxon>
        <taxon>New World cichlids</taxon>
        <taxon>Cichlasomatinae</taxon>
        <taxon>Heroini</taxon>
        <taxon>Amphilophus</taxon>
    </lineage>
</organism>
<keyword evidence="3" id="KW-0769">Symport</keyword>
<evidence type="ECO:0000256" key="1">
    <source>
        <dbReference type="ARBA" id="ARBA00004141"/>
    </source>
</evidence>